<evidence type="ECO:0000256" key="1">
    <source>
        <dbReference type="SAM" id="SignalP"/>
    </source>
</evidence>
<keyword evidence="3" id="KW-1185">Reference proteome</keyword>
<dbReference type="EMBL" id="BJYA01000013">
    <property type="protein sequence ID" value="GEN46131.1"/>
    <property type="molecule type" value="Genomic_DNA"/>
</dbReference>
<evidence type="ECO:0000313" key="2">
    <source>
        <dbReference type="EMBL" id="GEN46131.1"/>
    </source>
</evidence>
<dbReference type="PROSITE" id="PS51257">
    <property type="entry name" value="PROKAR_LIPOPROTEIN"/>
    <property type="match status" value="1"/>
</dbReference>
<sequence length="127" mass="13988">MKKLLIIGVLIFLYGCGTAGAGNDLSNEHEVYIANDEGEKVATMSDFEGASTTDIENQDYEALVIEFYDASLVKEFTEEHQGQYLPVYLDDEVLAKPRVGAPIESSSLVVDGLEVEKVEKVKKILNN</sequence>
<comment type="caution">
    <text evidence="2">The sequence shown here is derived from an EMBL/GenBank/DDBJ whole genome shotgun (WGS) entry which is preliminary data.</text>
</comment>
<evidence type="ECO:0000313" key="3">
    <source>
        <dbReference type="Proteomes" id="UP000321440"/>
    </source>
</evidence>
<organism evidence="2 3">
    <name type="scientific">Alkalibacillus haloalkaliphilus</name>
    <dbReference type="NCBI Taxonomy" id="94136"/>
    <lineage>
        <taxon>Bacteria</taxon>
        <taxon>Bacillati</taxon>
        <taxon>Bacillota</taxon>
        <taxon>Bacilli</taxon>
        <taxon>Bacillales</taxon>
        <taxon>Bacillaceae</taxon>
        <taxon>Alkalibacillus</taxon>
    </lineage>
</organism>
<dbReference type="OrthoDB" id="9805019at2"/>
<dbReference type="AlphaFoldDB" id="A0A511W5U6"/>
<feature type="signal peptide" evidence="1">
    <location>
        <begin position="1"/>
        <end position="21"/>
    </location>
</feature>
<proteinExistence type="predicted"/>
<keyword evidence="1" id="KW-0732">Signal</keyword>
<gene>
    <name evidence="2" type="ORF">AHA02nite_19070</name>
</gene>
<dbReference type="Proteomes" id="UP000321440">
    <property type="component" value="Unassembled WGS sequence"/>
</dbReference>
<dbReference type="RefSeq" id="WP_146816691.1">
    <property type="nucleotide sequence ID" value="NZ_BJYA01000013.1"/>
</dbReference>
<name>A0A511W5U6_9BACI</name>
<protein>
    <submittedName>
        <fullName evidence="2">Uncharacterized protein</fullName>
    </submittedName>
</protein>
<dbReference type="Gene3D" id="3.30.1360.200">
    <property type="match status" value="1"/>
</dbReference>
<accession>A0A511W5U6</accession>
<reference evidence="2 3" key="1">
    <citation type="submission" date="2019-07" db="EMBL/GenBank/DDBJ databases">
        <title>Whole genome shotgun sequence of Alkalibacillus haloalkaliphilus NBRC 103110.</title>
        <authorList>
            <person name="Hosoyama A."/>
            <person name="Uohara A."/>
            <person name="Ohji S."/>
            <person name="Ichikawa N."/>
        </authorList>
    </citation>
    <scope>NUCLEOTIDE SEQUENCE [LARGE SCALE GENOMIC DNA]</scope>
    <source>
        <strain evidence="2 3">NBRC 103110</strain>
    </source>
</reference>
<feature type="chain" id="PRO_5021876270" evidence="1">
    <location>
        <begin position="22"/>
        <end position="127"/>
    </location>
</feature>